<name>A0A286UHU5_9AGAM</name>
<proteinExistence type="predicted"/>
<dbReference type="STRING" id="2282107.A0A286UHU5"/>
<evidence type="ECO:0000313" key="10">
    <source>
        <dbReference type="EMBL" id="PAV19035.1"/>
    </source>
</evidence>
<feature type="region of interest" description="Disordered" evidence="7">
    <location>
        <begin position="193"/>
        <end position="219"/>
    </location>
</feature>
<evidence type="ECO:0000313" key="11">
    <source>
        <dbReference type="Proteomes" id="UP000217199"/>
    </source>
</evidence>
<evidence type="ECO:0000256" key="1">
    <source>
        <dbReference type="ARBA" id="ARBA00004472"/>
    </source>
</evidence>
<dbReference type="Gene3D" id="2.70.130.10">
    <property type="entry name" value="Mannose-6-phosphate receptor binding domain"/>
    <property type="match status" value="1"/>
</dbReference>
<evidence type="ECO:0000256" key="6">
    <source>
        <dbReference type="ARBA" id="ARBA00023136"/>
    </source>
</evidence>
<dbReference type="InterPro" id="IPR009011">
    <property type="entry name" value="Man6P_isomerase_rcpt-bd_dom_sf"/>
</dbReference>
<dbReference type="Proteomes" id="UP000217199">
    <property type="component" value="Unassembled WGS sequence"/>
</dbReference>
<feature type="transmembrane region" description="Helical" evidence="8">
    <location>
        <begin position="227"/>
        <end position="248"/>
    </location>
</feature>
<evidence type="ECO:0000256" key="2">
    <source>
        <dbReference type="ARBA" id="ARBA00022692"/>
    </source>
</evidence>
<protein>
    <submittedName>
        <fullName evidence="10">Autophagy-related 27</fullName>
    </submittedName>
</protein>
<dbReference type="PANTHER" id="PTHR15071:SF13">
    <property type="entry name" value="AUTOPHAGY-RELATED PROTEIN 27"/>
    <property type="match status" value="1"/>
</dbReference>
<organism evidence="10 11">
    <name type="scientific">Pyrrhoderma noxium</name>
    <dbReference type="NCBI Taxonomy" id="2282107"/>
    <lineage>
        <taxon>Eukaryota</taxon>
        <taxon>Fungi</taxon>
        <taxon>Dikarya</taxon>
        <taxon>Basidiomycota</taxon>
        <taxon>Agaricomycotina</taxon>
        <taxon>Agaricomycetes</taxon>
        <taxon>Hymenochaetales</taxon>
        <taxon>Hymenochaetaceae</taxon>
        <taxon>Pyrrhoderma</taxon>
    </lineage>
</organism>
<keyword evidence="4" id="KW-0813">Transport</keyword>
<keyword evidence="5 8" id="KW-1133">Transmembrane helix</keyword>
<evidence type="ECO:0000256" key="5">
    <source>
        <dbReference type="ARBA" id="ARBA00022989"/>
    </source>
</evidence>
<keyword evidence="2 8" id="KW-0812">Transmembrane</keyword>
<dbReference type="GO" id="GO:0012505">
    <property type="term" value="C:endomembrane system"/>
    <property type="evidence" value="ECO:0007669"/>
    <property type="project" value="UniProtKB-ARBA"/>
</dbReference>
<comment type="caution">
    <text evidence="10">The sequence shown here is derived from an EMBL/GenBank/DDBJ whole genome shotgun (WGS) entry which is preliminary data.</text>
</comment>
<keyword evidence="6 8" id="KW-0472">Membrane</keyword>
<reference evidence="10 11" key="1">
    <citation type="journal article" date="2017" name="Mol. Ecol.">
        <title>Comparative and population genomic landscape of Phellinus noxius: A hypervariable fungus causing root rot in trees.</title>
        <authorList>
            <person name="Chung C.L."/>
            <person name="Lee T.J."/>
            <person name="Akiba M."/>
            <person name="Lee H.H."/>
            <person name="Kuo T.H."/>
            <person name="Liu D."/>
            <person name="Ke H.M."/>
            <person name="Yokoi T."/>
            <person name="Roa M.B."/>
            <person name="Lu M.J."/>
            <person name="Chang Y.Y."/>
            <person name="Ann P.J."/>
            <person name="Tsai J.N."/>
            <person name="Chen C.Y."/>
            <person name="Tzean S.S."/>
            <person name="Ota Y."/>
            <person name="Hattori T."/>
            <person name="Sahashi N."/>
            <person name="Liou R.F."/>
            <person name="Kikuchi T."/>
            <person name="Tsai I.J."/>
        </authorList>
    </citation>
    <scope>NUCLEOTIDE SEQUENCE [LARGE SCALE GENOMIC DNA]</scope>
    <source>
        <strain evidence="10 11">FFPRI411160</strain>
    </source>
</reference>
<dbReference type="InParanoid" id="A0A286UHU5"/>
<dbReference type="EMBL" id="NBII01000005">
    <property type="protein sequence ID" value="PAV19035.1"/>
    <property type="molecule type" value="Genomic_DNA"/>
</dbReference>
<evidence type="ECO:0000256" key="8">
    <source>
        <dbReference type="SAM" id="Phobius"/>
    </source>
</evidence>
<dbReference type="OrthoDB" id="29460at2759"/>
<dbReference type="PANTHER" id="PTHR15071">
    <property type="entry name" value="MANNOSE-6-PHOSPHATE RECEPTOR FAMILY MEMBER"/>
    <property type="match status" value="1"/>
</dbReference>
<keyword evidence="3 9" id="KW-0732">Signal</keyword>
<dbReference type="AlphaFoldDB" id="A0A286UHU5"/>
<gene>
    <name evidence="10" type="ORF">PNOK_0587900</name>
</gene>
<dbReference type="Pfam" id="PF09451">
    <property type="entry name" value="ATG27"/>
    <property type="match status" value="1"/>
</dbReference>
<feature type="signal peptide" evidence="9">
    <location>
        <begin position="1"/>
        <end position="32"/>
    </location>
</feature>
<accession>A0A286UHU5</accession>
<keyword evidence="11" id="KW-1185">Reference proteome</keyword>
<evidence type="ECO:0000256" key="7">
    <source>
        <dbReference type="SAM" id="MobiDB-lite"/>
    </source>
</evidence>
<evidence type="ECO:0000256" key="3">
    <source>
        <dbReference type="ARBA" id="ARBA00022729"/>
    </source>
</evidence>
<evidence type="ECO:0000256" key="9">
    <source>
        <dbReference type="SAM" id="SignalP"/>
    </source>
</evidence>
<comment type="subcellular location">
    <subcellularLocation>
        <location evidence="1">Preautophagosomal structure membrane</location>
        <topology evidence="1">Single-pass type I membrane protein</topology>
    </subcellularLocation>
</comment>
<evidence type="ECO:0000256" key="4">
    <source>
        <dbReference type="ARBA" id="ARBA00022927"/>
    </source>
</evidence>
<dbReference type="GO" id="GO:0015031">
    <property type="term" value="P:protein transport"/>
    <property type="evidence" value="ECO:0007669"/>
    <property type="project" value="UniProtKB-KW"/>
</dbReference>
<feature type="compositionally biased region" description="Basic and acidic residues" evidence="7">
    <location>
        <begin position="199"/>
        <end position="209"/>
    </location>
</feature>
<keyword evidence="4" id="KW-0653">Protein transport</keyword>
<sequence>MRPLRSASNHSHSSLGLIISLLSLQFARLVHAQVQEDIRIETENGAVGFDLRPLKGEYSIGRTRDIPPSEMQDELRLNLFEELKQKEGIAANDQCSSGTLACWTTTNRKKGFDDRVVAVIPIATVSNSNPSYTILSSPKGLNILLTGGTYPSQDAKQQSISLDVLCDTTFSNPTLISYDESQAKIQWRAPAGCSFSSDKPADDGKKDENSGDGTPSNEENKHVGSGVGWFFLVLLLALIAYFILGAYYNYSTYGAQGADLIPHRDFWREVPYILRDIASHLCSALRPSPRNGYIATASWRTLSPLSVIILVSHSVFY</sequence>
<feature type="chain" id="PRO_5013850631" evidence="9">
    <location>
        <begin position="33"/>
        <end position="317"/>
    </location>
</feature>
<dbReference type="GO" id="GO:0034045">
    <property type="term" value="C:phagophore assembly site membrane"/>
    <property type="evidence" value="ECO:0007669"/>
    <property type="project" value="UniProtKB-SubCell"/>
</dbReference>
<dbReference type="InterPro" id="IPR018939">
    <property type="entry name" value="Autophagy-rel_prot_27"/>
</dbReference>